<evidence type="ECO:0000256" key="3">
    <source>
        <dbReference type="RuleBase" id="RU361235"/>
    </source>
</evidence>
<feature type="domain" description="Carboxylesterase type B" evidence="4">
    <location>
        <begin position="1"/>
        <end position="416"/>
    </location>
</feature>
<accession>A0A6P4ZMF8</accession>
<evidence type="ECO:0000256" key="1">
    <source>
        <dbReference type="ARBA" id="ARBA00005964"/>
    </source>
</evidence>
<keyword evidence="5" id="KW-1185">Reference proteome</keyword>
<evidence type="ECO:0000313" key="5">
    <source>
        <dbReference type="Proteomes" id="UP000515135"/>
    </source>
</evidence>
<evidence type="ECO:0000313" key="6">
    <source>
        <dbReference type="RefSeq" id="XP_019637958.1"/>
    </source>
</evidence>
<dbReference type="Proteomes" id="UP000515135">
    <property type="component" value="Unplaced"/>
</dbReference>
<name>A0A6P4ZMF8_BRABE</name>
<sequence length="457" mass="50867">MVWIHGGGYTLGTARTYGGEVLTAYHSVVIVTINYRLGPLGFLQTLEDEAPGNFALLDQVKSLQWVQNNIRNFGGDPDRVTIFGESAGGFSVAFNVMSPLATGLFHRAISESGAGLMPVKEKGDISGTQTIAGKLGCDVNHYGNMMRCLRGKTADEIQGAAAVGLPYLVIDGHFLPEHPWHLIQNHQLNQVDYLLGTNNDEFGWLLSLTLSHVDADGMNMTEFRTIVPVDLAVMTGGIYPKGDASTLVPRVLQEYRDPDRPDDPIAIRDQYLQFLTDMWFTSSTVMVAQAQSEQPVKVFQYEFQHRTSLLSLKPDYVRADHGDDLWYVFGSPLLQNVTSGTWLYAMTEQERELSRDFMAYWVNFATNGDPNDSTGSARMRPLTRWPRYTPSSQAYLKLDVTSSADVALRRSRMKFWNEEVPRLMGMTSSEPTSNAAKLHISSIVVILSLVYALSAFL</sequence>
<dbReference type="RefSeq" id="XP_019637958.1">
    <property type="nucleotide sequence ID" value="XM_019782399.1"/>
</dbReference>
<dbReference type="KEGG" id="bbel:109480251"/>
<proteinExistence type="inferred from homology"/>
<dbReference type="GO" id="GO:0016787">
    <property type="term" value="F:hydrolase activity"/>
    <property type="evidence" value="ECO:0007669"/>
    <property type="project" value="UniProtKB-KW"/>
</dbReference>
<reference evidence="6" key="1">
    <citation type="submission" date="2025-08" db="UniProtKB">
        <authorList>
            <consortium name="RefSeq"/>
        </authorList>
    </citation>
    <scope>IDENTIFICATION</scope>
    <source>
        <tissue evidence="6">Gonad</tissue>
    </source>
</reference>
<dbReference type="Pfam" id="PF00135">
    <property type="entry name" value="COesterase"/>
    <property type="match status" value="1"/>
</dbReference>
<evidence type="ECO:0000259" key="4">
    <source>
        <dbReference type="Pfam" id="PF00135"/>
    </source>
</evidence>
<dbReference type="InterPro" id="IPR050309">
    <property type="entry name" value="Type-B_Carboxylest/Lipase"/>
</dbReference>
<dbReference type="AlphaFoldDB" id="A0A6P4ZMF8"/>
<organism evidence="5 6">
    <name type="scientific">Branchiostoma belcheri</name>
    <name type="common">Amphioxus</name>
    <dbReference type="NCBI Taxonomy" id="7741"/>
    <lineage>
        <taxon>Eukaryota</taxon>
        <taxon>Metazoa</taxon>
        <taxon>Chordata</taxon>
        <taxon>Cephalochordata</taxon>
        <taxon>Leptocardii</taxon>
        <taxon>Amphioxiformes</taxon>
        <taxon>Branchiostomatidae</taxon>
        <taxon>Branchiostoma</taxon>
    </lineage>
</organism>
<dbReference type="FunFam" id="3.40.50.1820:FF:000128">
    <property type="entry name" value="Carboxylic ester hydrolase"/>
    <property type="match status" value="1"/>
</dbReference>
<dbReference type="InterPro" id="IPR019826">
    <property type="entry name" value="Carboxylesterase_B_AS"/>
</dbReference>
<dbReference type="SUPFAM" id="SSF53474">
    <property type="entry name" value="alpha/beta-Hydrolases"/>
    <property type="match status" value="1"/>
</dbReference>
<dbReference type="GeneID" id="109480251"/>
<evidence type="ECO:0000256" key="2">
    <source>
        <dbReference type="ARBA" id="ARBA00022801"/>
    </source>
</evidence>
<dbReference type="InterPro" id="IPR029058">
    <property type="entry name" value="AB_hydrolase_fold"/>
</dbReference>
<dbReference type="EC" id="3.1.1.-" evidence="3"/>
<dbReference type="OrthoDB" id="3200163at2759"/>
<protein>
    <recommendedName>
        <fullName evidence="3">Carboxylic ester hydrolase</fullName>
        <ecNumber evidence="3">3.1.1.-</ecNumber>
    </recommendedName>
</protein>
<dbReference type="InterPro" id="IPR002018">
    <property type="entry name" value="CarbesteraseB"/>
</dbReference>
<keyword evidence="2 3" id="KW-0378">Hydrolase</keyword>
<dbReference type="PANTHER" id="PTHR11559">
    <property type="entry name" value="CARBOXYLESTERASE"/>
    <property type="match status" value="1"/>
</dbReference>
<gene>
    <name evidence="6" type="primary">LOC109480251</name>
</gene>
<dbReference type="PROSITE" id="PS00122">
    <property type="entry name" value="CARBOXYLESTERASE_B_1"/>
    <property type="match status" value="1"/>
</dbReference>
<dbReference type="Gene3D" id="3.40.50.1820">
    <property type="entry name" value="alpha/beta hydrolase"/>
    <property type="match status" value="1"/>
</dbReference>
<comment type="similarity">
    <text evidence="1 3">Belongs to the type-B carboxylesterase/lipase family.</text>
</comment>